<evidence type="ECO:0000313" key="2">
    <source>
        <dbReference type="EMBL" id="CAK7355839.1"/>
    </source>
</evidence>
<feature type="region of interest" description="Disordered" evidence="1">
    <location>
        <begin position="1"/>
        <end position="29"/>
    </location>
</feature>
<evidence type="ECO:0000256" key="1">
    <source>
        <dbReference type="SAM" id="MobiDB-lite"/>
    </source>
</evidence>
<comment type="caution">
    <text evidence="2">The sequence shown here is derived from an EMBL/GenBank/DDBJ whole genome shotgun (WGS) entry which is preliminary data.</text>
</comment>
<feature type="region of interest" description="Disordered" evidence="1">
    <location>
        <begin position="120"/>
        <end position="142"/>
    </location>
</feature>
<sequence length="163" mass="17709">MDVDKLNLHGTTSVPSEMVPPFPEEQGAQGQQYVVRKTGISTRKISLLGATAMNQKDAEVFMKQEEGTKRASSDVSLVAFMVANDSNGIPAGNMVIVSSQADLQQASKIIEGYKGQERSMLGSTANDTEEAVQSEESDEISEDVVVMDYAQPHRKPPIHNEKP</sequence>
<accession>A0AAV1SQH9</accession>
<gene>
    <name evidence="2" type="ORF">DCAF_LOCUS26101</name>
</gene>
<feature type="compositionally biased region" description="Acidic residues" evidence="1">
    <location>
        <begin position="127"/>
        <end position="142"/>
    </location>
</feature>
<reference evidence="2 3" key="1">
    <citation type="submission" date="2024-01" db="EMBL/GenBank/DDBJ databases">
        <authorList>
            <person name="Waweru B."/>
        </authorList>
    </citation>
    <scope>NUCLEOTIDE SEQUENCE [LARGE SCALE GENOMIC DNA]</scope>
</reference>
<keyword evidence="3" id="KW-1185">Reference proteome</keyword>
<name>A0AAV1SQH9_9ROSI</name>
<dbReference type="PANTHER" id="PTHR34961:SF7">
    <property type="entry name" value="TRANSMEMBRANE PROTEIN"/>
    <property type="match status" value="1"/>
</dbReference>
<organism evidence="2 3">
    <name type="scientific">Dovyalis caffra</name>
    <dbReference type="NCBI Taxonomy" id="77055"/>
    <lineage>
        <taxon>Eukaryota</taxon>
        <taxon>Viridiplantae</taxon>
        <taxon>Streptophyta</taxon>
        <taxon>Embryophyta</taxon>
        <taxon>Tracheophyta</taxon>
        <taxon>Spermatophyta</taxon>
        <taxon>Magnoliopsida</taxon>
        <taxon>eudicotyledons</taxon>
        <taxon>Gunneridae</taxon>
        <taxon>Pentapetalae</taxon>
        <taxon>rosids</taxon>
        <taxon>fabids</taxon>
        <taxon>Malpighiales</taxon>
        <taxon>Salicaceae</taxon>
        <taxon>Flacourtieae</taxon>
        <taxon>Dovyalis</taxon>
    </lineage>
</organism>
<evidence type="ECO:0000313" key="3">
    <source>
        <dbReference type="Proteomes" id="UP001314170"/>
    </source>
</evidence>
<dbReference type="Pfam" id="PF21529">
    <property type="entry name" value="GLV1-2"/>
    <property type="match status" value="1"/>
</dbReference>
<dbReference type="EMBL" id="CAWUPB010001197">
    <property type="protein sequence ID" value="CAK7355839.1"/>
    <property type="molecule type" value="Genomic_DNA"/>
</dbReference>
<dbReference type="InterPro" id="IPR049306">
    <property type="entry name" value="GLV1-2"/>
</dbReference>
<proteinExistence type="predicted"/>
<dbReference type="AlphaFoldDB" id="A0AAV1SQH9"/>
<dbReference type="InterPro" id="IPR053313">
    <property type="entry name" value="RGF"/>
</dbReference>
<dbReference type="Proteomes" id="UP001314170">
    <property type="component" value="Unassembled WGS sequence"/>
</dbReference>
<dbReference type="PANTHER" id="PTHR34961">
    <property type="entry name" value="TRANSMEMBRANE PROTEIN"/>
    <property type="match status" value="1"/>
</dbReference>
<protein>
    <submittedName>
        <fullName evidence="2">Uncharacterized protein</fullName>
    </submittedName>
</protein>